<dbReference type="EMBL" id="FMBI01000028">
    <property type="protein sequence ID" value="SCC30094.1"/>
    <property type="molecule type" value="Genomic_DNA"/>
</dbReference>
<dbReference type="EMBL" id="NUYG01000047">
    <property type="protein sequence ID" value="PFM88075.1"/>
    <property type="molecule type" value="Genomic_DNA"/>
</dbReference>
<evidence type="ECO:0000256" key="1">
    <source>
        <dbReference type="SAM" id="SignalP"/>
    </source>
</evidence>
<protein>
    <submittedName>
        <fullName evidence="3">Uncharacterized protein</fullName>
    </submittedName>
</protein>
<proteinExistence type="predicted"/>
<keyword evidence="1" id="KW-0732">Signal</keyword>
<reference evidence="3 4" key="1">
    <citation type="submission" date="2016-08" db="EMBL/GenBank/DDBJ databases">
        <authorList>
            <person name="Seilhamer J.J."/>
        </authorList>
    </citation>
    <scope>NUCLEOTIDE SEQUENCE [LARGE SCALE GENOMIC DNA]</scope>
    <source>
        <strain evidence="3 4">IEBC_T61001</strain>
    </source>
</reference>
<feature type="chain" id="PRO_5043143873" evidence="1">
    <location>
        <begin position="27"/>
        <end position="113"/>
    </location>
</feature>
<sequence>MKLRYALVTSVAFLSILGIGTTDSQASTDFNREDQKKLTQTLNIRDYTVTLPTFFSGYQLTYHEPGMTYRTSNDLIKVSSTGKLTTYFSTTAKVYVYRNGVLDHTITVIVGQG</sequence>
<reference evidence="2 5" key="2">
    <citation type="submission" date="2017-09" db="EMBL/GenBank/DDBJ databases">
        <title>Large-scale bioinformatics analysis of Bacillus genomes uncovers conserved roles of natural products in bacterial physiology.</title>
        <authorList>
            <consortium name="Agbiome Team Llc"/>
            <person name="Bleich R.M."/>
            <person name="Grubbs K.J."/>
            <person name="Santa Maria K.C."/>
            <person name="Allen S.E."/>
            <person name="Farag S."/>
            <person name="Shank E.A."/>
            <person name="Bowers A."/>
        </authorList>
    </citation>
    <scope>NUCLEOTIDE SEQUENCE [LARGE SCALE GENOMIC DNA]</scope>
    <source>
        <strain evidence="2 5">AFS077661</strain>
    </source>
</reference>
<organism evidence="3 4">
    <name type="scientific">Bacillus thuringiensis</name>
    <dbReference type="NCBI Taxonomy" id="1428"/>
    <lineage>
        <taxon>Bacteria</taxon>
        <taxon>Bacillati</taxon>
        <taxon>Bacillota</taxon>
        <taxon>Bacilli</taxon>
        <taxon>Bacillales</taxon>
        <taxon>Bacillaceae</taxon>
        <taxon>Bacillus</taxon>
        <taxon>Bacillus cereus group</taxon>
    </lineage>
</organism>
<evidence type="ECO:0000313" key="2">
    <source>
        <dbReference type="EMBL" id="PFM88075.1"/>
    </source>
</evidence>
<dbReference type="RefSeq" id="WP_043939363.1">
    <property type="nucleotide sequence ID" value="NZ_FMBI01000028.1"/>
</dbReference>
<evidence type="ECO:0000313" key="3">
    <source>
        <dbReference type="EMBL" id="SCC30094.1"/>
    </source>
</evidence>
<name>A0A1C4DFE1_BACTU</name>
<evidence type="ECO:0000313" key="5">
    <source>
        <dbReference type="Proteomes" id="UP000223839"/>
    </source>
</evidence>
<evidence type="ECO:0000313" key="4">
    <source>
        <dbReference type="Proteomes" id="UP000195991"/>
    </source>
</evidence>
<feature type="signal peptide" evidence="1">
    <location>
        <begin position="1"/>
        <end position="26"/>
    </location>
</feature>
<gene>
    <name evidence="3" type="ORF">BTT61001_02384</name>
    <name evidence="2" type="ORF">COJ61_22230</name>
</gene>
<dbReference type="Proteomes" id="UP000223839">
    <property type="component" value="Unassembled WGS sequence"/>
</dbReference>
<dbReference type="Proteomes" id="UP000195991">
    <property type="component" value="Unassembled WGS sequence"/>
</dbReference>
<dbReference type="AlphaFoldDB" id="A0A1C4DFE1"/>
<accession>A0A1C4DFE1</accession>